<dbReference type="Gramene" id="Ma08_t17160.1">
    <property type="protein sequence ID" value="Ma08_p17160.1"/>
    <property type="gene ID" value="Ma08_g17160"/>
</dbReference>
<proteinExistence type="predicted"/>
<accession>A0A804K7K5</accession>
<keyword evidence="2" id="KW-1185">Reference proteome</keyword>
<name>A0A804K7K5_MUSAM</name>
<dbReference type="InParanoid" id="A0A804K7K5"/>
<reference evidence="1" key="1">
    <citation type="submission" date="2021-05" db="UniProtKB">
        <authorList>
            <consortium name="EnsemblPlants"/>
        </authorList>
    </citation>
    <scope>IDENTIFICATION</scope>
    <source>
        <strain evidence="1">subsp. malaccensis</strain>
    </source>
</reference>
<evidence type="ECO:0000313" key="2">
    <source>
        <dbReference type="Proteomes" id="UP000012960"/>
    </source>
</evidence>
<dbReference type="AlphaFoldDB" id="A0A804K7K5"/>
<protein>
    <submittedName>
        <fullName evidence="1">Uncharacterized protein</fullName>
    </submittedName>
</protein>
<sequence length="41" mass="4895">MTCKIKKFFFFFFLLGSILLTKNIVVKDYLVRHVDLSIRSL</sequence>
<evidence type="ECO:0000313" key="1">
    <source>
        <dbReference type="EnsemblPlants" id="Ma08_p17160.1"/>
    </source>
</evidence>
<dbReference type="Proteomes" id="UP000012960">
    <property type="component" value="Unplaced"/>
</dbReference>
<organism evidence="1 2">
    <name type="scientific">Musa acuminata subsp. malaccensis</name>
    <name type="common">Wild banana</name>
    <name type="synonym">Musa malaccensis</name>
    <dbReference type="NCBI Taxonomy" id="214687"/>
    <lineage>
        <taxon>Eukaryota</taxon>
        <taxon>Viridiplantae</taxon>
        <taxon>Streptophyta</taxon>
        <taxon>Embryophyta</taxon>
        <taxon>Tracheophyta</taxon>
        <taxon>Spermatophyta</taxon>
        <taxon>Magnoliopsida</taxon>
        <taxon>Liliopsida</taxon>
        <taxon>Zingiberales</taxon>
        <taxon>Musaceae</taxon>
        <taxon>Musa</taxon>
    </lineage>
</organism>
<dbReference type="EnsemblPlants" id="Ma08_t17160.1">
    <property type="protein sequence ID" value="Ma08_p17160.1"/>
    <property type="gene ID" value="Ma08_g17160"/>
</dbReference>